<evidence type="ECO:0000259" key="6">
    <source>
        <dbReference type="Pfam" id="PF01957"/>
    </source>
</evidence>
<gene>
    <name evidence="8" type="ORF">JV46_03100</name>
</gene>
<feature type="domain" description="NfeD integral membrane" evidence="7">
    <location>
        <begin position="2"/>
        <end position="58"/>
    </location>
</feature>
<dbReference type="InterPro" id="IPR002810">
    <property type="entry name" value="NfeD-like_C"/>
</dbReference>
<comment type="caution">
    <text evidence="8">The sequence shown here is derived from an EMBL/GenBank/DDBJ whole genome shotgun (WGS) entry which is preliminary data.</text>
</comment>
<dbReference type="PANTHER" id="PTHR33507:SF4">
    <property type="entry name" value="NODULATION COMPETITIVENESS PROTEIN NFED"/>
    <property type="match status" value="1"/>
</dbReference>
<dbReference type="SUPFAM" id="SSF141322">
    <property type="entry name" value="NfeD domain-like"/>
    <property type="match status" value="1"/>
</dbReference>
<dbReference type="EMBL" id="JRAA01000002">
    <property type="protein sequence ID" value="KHF24780.1"/>
    <property type="molecule type" value="Genomic_DNA"/>
</dbReference>
<keyword evidence="8" id="KW-0645">Protease</keyword>
<evidence type="ECO:0000256" key="2">
    <source>
        <dbReference type="ARBA" id="ARBA00022692"/>
    </source>
</evidence>
<evidence type="ECO:0000256" key="5">
    <source>
        <dbReference type="SAM" id="Phobius"/>
    </source>
</evidence>
<dbReference type="PATRIC" id="fig|2340.3.peg.1417"/>
<keyword evidence="3 5" id="KW-1133">Transmembrane helix</keyword>
<keyword evidence="8" id="KW-0378">Hydrolase</keyword>
<evidence type="ECO:0000256" key="3">
    <source>
        <dbReference type="ARBA" id="ARBA00022989"/>
    </source>
</evidence>
<evidence type="ECO:0000256" key="1">
    <source>
        <dbReference type="ARBA" id="ARBA00004141"/>
    </source>
</evidence>
<feature type="domain" description="NfeD-like C-terminal" evidence="6">
    <location>
        <begin position="73"/>
        <end position="128"/>
    </location>
</feature>
<evidence type="ECO:0000313" key="8">
    <source>
        <dbReference type="EMBL" id="KHF24780.1"/>
    </source>
</evidence>
<dbReference type="Pfam" id="PF24961">
    <property type="entry name" value="NfeD_membrane"/>
    <property type="match status" value="1"/>
</dbReference>
<dbReference type="PANTHER" id="PTHR33507">
    <property type="entry name" value="INNER MEMBRANE PROTEIN YBBJ"/>
    <property type="match status" value="1"/>
</dbReference>
<keyword evidence="4 5" id="KW-0472">Membrane</keyword>
<protein>
    <submittedName>
        <fullName evidence="8">Membrane-bound serine protease</fullName>
    </submittedName>
</protein>
<dbReference type="eggNOG" id="COG1030">
    <property type="taxonomic scope" value="Bacteria"/>
</dbReference>
<dbReference type="InterPro" id="IPR052165">
    <property type="entry name" value="Membrane_assoc_protease"/>
</dbReference>
<keyword evidence="9" id="KW-1185">Reference proteome</keyword>
<evidence type="ECO:0000259" key="7">
    <source>
        <dbReference type="Pfam" id="PF24961"/>
    </source>
</evidence>
<dbReference type="InterPro" id="IPR012340">
    <property type="entry name" value="NA-bd_OB-fold"/>
</dbReference>
<evidence type="ECO:0000313" key="9">
    <source>
        <dbReference type="Proteomes" id="UP000030856"/>
    </source>
</evidence>
<evidence type="ECO:0000256" key="4">
    <source>
        <dbReference type="ARBA" id="ARBA00023136"/>
    </source>
</evidence>
<dbReference type="Proteomes" id="UP000030856">
    <property type="component" value="Unassembled WGS sequence"/>
</dbReference>
<dbReference type="InterPro" id="IPR056739">
    <property type="entry name" value="NfeD_membrane"/>
</dbReference>
<feature type="transmembrane region" description="Helical" evidence="5">
    <location>
        <begin position="12"/>
        <end position="29"/>
    </location>
</feature>
<dbReference type="Gene3D" id="2.40.50.140">
    <property type="entry name" value="Nucleic acid-binding proteins"/>
    <property type="match status" value="1"/>
</dbReference>
<dbReference type="RefSeq" id="WP_305953065.1">
    <property type="nucleotide sequence ID" value="NZ_JRAA01000002.1"/>
</dbReference>
<dbReference type="GO" id="GO:0008233">
    <property type="term" value="F:peptidase activity"/>
    <property type="evidence" value="ECO:0007669"/>
    <property type="project" value="UniProtKB-KW"/>
</dbReference>
<dbReference type="GO" id="GO:0006508">
    <property type="term" value="P:proteolysis"/>
    <property type="evidence" value="ECO:0007669"/>
    <property type="project" value="UniProtKB-KW"/>
</dbReference>
<reference evidence="8 9" key="1">
    <citation type="journal article" date="2014" name="BMC Genomics">
        <title>The genome of the intracellular bacterium of the coastal bivalve, Solemya velum: a blueprint for thriving in and out of symbiosis.</title>
        <authorList>
            <person name="Dmytrenko O."/>
            <person name="Russell S.L."/>
            <person name="Loo W.T."/>
            <person name="Fontanez K.M."/>
            <person name="Liao L."/>
            <person name="Roeselers G."/>
            <person name="Sharma R."/>
            <person name="Stewart F.J."/>
            <person name="Newton I.L."/>
            <person name="Woyke T."/>
            <person name="Wu D."/>
            <person name="Lang J.M."/>
            <person name="Eisen J.A."/>
            <person name="Cavanaugh C.M."/>
        </authorList>
    </citation>
    <scope>NUCLEOTIDE SEQUENCE [LARGE SCALE GENOMIC DNA]</scope>
    <source>
        <strain evidence="8 9">WH</strain>
    </source>
</reference>
<name>A0A0B0H6P6_SOVGS</name>
<dbReference type="Pfam" id="PF01957">
    <property type="entry name" value="NfeD"/>
    <property type="match status" value="1"/>
</dbReference>
<dbReference type="AlphaFoldDB" id="A0A0B0H6P6"/>
<proteinExistence type="predicted"/>
<dbReference type="GO" id="GO:0016020">
    <property type="term" value="C:membrane"/>
    <property type="evidence" value="ECO:0007669"/>
    <property type="project" value="UniProtKB-SubCell"/>
</dbReference>
<dbReference type="STRING" id="2340.JV46_03100"/>
<organism evidence="8 9">
    <name type="scientific">Solemya velum gill symbiont</name>
    <dbReference type="NCBI Taxonomy" id="2340"/>
    <lineage>
        <taxon>Bacteria</taxon>
        <taxon>Pseudomonadati</taxon>
        <taxon>Pseudomonadota</taxon>
        <taxon>Gammaproteobacteria</taxon>
        <taxon>sulfur-oxidizing symbionts</taxon>
    </lineage>
</organism>
<sequence>MVGEAFEPSFGILGIGGIIAFVIGSVILIDTEVPGFGISLPLIGAFALVSAALLVLIVGMAIKSHRRSVVSGAEELVGMQAEVLEDFLGKGRIRVHGELWQARSPVQVTRGEQVRVTGLDGLILDIEPENKQEDS</sequence>
<keyword evidence="2 5" id="KW-0812">Transmembrane</keyword>
<comment type="subcellular location">
    <subcellularLocation>
        <location evidence="1">Membrane</location>
        <topology evidence="1">Multi-pass membrane protein</topology>
    </subcellularLocation>
</comment>
<feature type="transmembrane region" description="Helical" evidence="5">
    <location>
        <begin position="35"/>
        <end position="58"/>
    </location>
</feature>
<accession>A0A0B0H6P6</accession>